<protein>
    <recommendedName>
        <fullName evidence="1">Linalool dehydratase/isomerase domain-containing protein</fullName>
    </recommendedName>
</protein>
<reference evidence="2 3" key="1">
    <citation type="submission" date="2016-01" db="EMBL/GenBank/DDBJ databases">
        <title>The new phylogeny of the genus Mycobacterium.</title>
        <authorList>
            <person name="Tarcisio F."/>
            <person name="Conor M."/>
            <person name="Antonella G."/>
            <person name="Elisabetta G."/>
            <person name="Giulia F.S."/>
            <person name="Sara T."/>
            <person name="Anna F."/>
            <person name="Clotilde B."/>
            <person name="Roberto B."/>
            <person name="Veronica D.S."/>
            <person name="Fabio R."/>
            <person name="Monica P."/>
            <person name="Olivier J."/>
            <person name="Enrico T."/>
            <person name="Nicola S."/>
        </authorList>
    </citation>
    <scope>NUCLEOTIDE SEQUENCE [LARGE SCALE GENOMIC DNA]</scope>
    <source>
        <strain evidence="2 3">DSM 44164</strain>
    </source>
</reference>
<feature type="domain" description="Linalool dehydratase/isomerase" evidence="1">
    <location>
        <begin position="53"/>
        <end position="355"/>
    </location>
</feature>
<proteinExistence type="predicted"/>
<dbReference type="InterPro" id="IPR041411">
    <property type="entry name" value="Ldi"/>
</dbReference>
<dbReference type="EMBL" id="LQPI01000033">
    <property type="protein sequence ID" value="ORW22486.1"/>
    <property type="molecule type" value="Genomic_DNA"/>
</dbReference>
<sequence length="478" mass="52965">MSSTPTVAINTTVTESTVEDLAVLRYLLDLTLQPLDRFDGFTVTEQFLLGALRYQLNNVGWALSLAQRTRTPAFTGYLAEAQRNAIHKMRDRRVWRYWAYEQLAGYGRWDPDPIAHDNVMYSGYLAVMIGLYESLNNDRSFSDPGGLELRWSKRRSYPYDFGSLCEAMVRNMRKRPHCPQYPCEPHLIYPLCNTFALNGLLMHDRLHGTDWSCDLIDAVRTSYTRDGWIRPDGRFVVARTAFGMALPGLITGNDAWIAYWLHSLMPDIARQTWDTVSTKLLAIGTDGQILIKGKAEQLIDVGNYKMGSSGGGPTHGMLANAATEFGDHDIATAVNNSVQQRYPLIYQHGAARHSNLSVLANTYLALARFGGPQRMSELISQDRAEHWRRGPVLAQAAYPDVLVARAVSDGSALDLVLRPGDGPVTATLGIGNLTPEAEYVVTGGCTATLRADAGGAAHLTVPLRDRTELRIAPNRPPQ</sequence>
<dbReference type="RefSeq" id="WP_064998722.1">
    <property type="nucleotide sequence ID" value="NZ_LQPI01000033.1"/>
</dbReference>
<dbReference type="STRING" id="1782.AWC18_06740"/>
<evidence type="ECO:0000313" key="3">
    <source>
        <dbReference type="Proteomes" id="UP000193108"/>
    </source>
</evidence>
<dbReference type="Pfam" id="PF18566">
    <property type="entry name" value="Ldi"/>
    <property type="match status" value="1"/>
</dbReference>
<comment type="caution">
    <text evidence="2">The sequence shown here is derived from an EMBL/GenBank/DDBJ whole genome shotgun (WGS) entry which is preliminary data.</text>
</comment>
<accession>A0A1X1ZGP5</accession>
<evidence type="ECO:0000313" key="2">
    <source>
        <dbReference type="EMBL" id="ORW22486.1"/>
    </source>
</evidence>
<dbReference type="AlphaFoldDB" id="A0A1X1ZGP5"/>
<organism evidence="2 3">
    <name type="scientific">Mycolicibacter nonchromogenicus</name>
    <name type="common">Mycobacterium nonchromogenicum</name>
    <dbReference type="NCBI Taxonomy" id="1782"/>
    <lineage>
        <taxon>Bacteria</taxon>
        <taxon>Bacillati</taxon>
        <taxon>Actinomycetota</taxon>
        <taxon>Actinomycetes</taxon>
        <taxon>Mycobacteriales</taxon>
        <taxon>Mycobacteriaceae</taxon>
        <taxon>Mycolicibacter</taxon>
    </lineage>
</organism>
<gene>
    <name evidence="2" type="ORF">AWC18_06740</name>
</gene>
<name>A0A1X1ZGP5_MYCNO</name>
<keyword evidence="3" id="KW-1185">Reference proteome</keyword>
<dbReference type="Proteomes" id="UP000193108">
    <property type="component" value="Unassembled WGS sequence"/>
</dbReference>
<evidence type="ECO:0000259" key="1">
    <source>
        <dbReference type="Pfam" id="PF18566"/>
    </source>
</evidence>